<dbReference type="GO" id="GO:0005634">
    <property type="term" value="C:nucleus"/>
    <property type="evidence" value="ECO:0007669"/>
    <property type="project" value="UniProtKB-SubCell"/>
</dbReference>
<dbReference type="GO" id="GO:0043565">
    <property type="term" value="F:sequence-specific DNA binding"/>
    <property type="evidence" value="ECO:0007669"/>
    <property type="project" value="InterPro"/>
</dbReference>
<evidence type="ECO:0000256" key="6">
    <source>
        <dbReference type="ARBA" id="ARBA00023242"/>
    </source>
</evidence>
<keyword evidence="5" id="KW-0804">Transcription</keyword>
<dbReference type="Proteomes" id="UP001732780">
    <property type="component" value="Chromosome X"/>
</dbReference>
<dbReference type="PANTHER" id="PTHR10015:SF336">
    <property type="entry name" value="HEAT SHOCK TRANSCRIPTION FACTOR, Y-LINKED"/>
    <property type="match status" value="1"/>
</dbReference>
<gene>
    <name evidence="8" type="primary">LOC105067091</name>
</gene>
<keyword evidence="7" id="KW-1185">Reference proteome</keyword>
<evidence type="ECO:0000256" key="2">
    <source>
        <dbReference type="ARBA" id="ARBA00006403"/>
    </source>
</evidence>
<proteinExistence type="inferred from homology"/>
<evidence type="ECO:0000256" key="4">
    <source>
        <dbReference type="ARBA" id="ARBA00023125"/>
    </source>
</evidence>
<sequence length="272" mass="29247">MKSSVRQLDRCGFGGMRQDRHTAVCLSNVFSEERPGYVLSKLQFYCSPLFKRDCPHLPLRMKRRVGVKPASRQMDGRPAAPGFPPDPTTAEPQDDLPPGPEDNQETLSTRELDSATGPAARDSPPPAPEGTAAHPTKKVSRSRTRPDGHRAARGRTGSRYARACPGRGGPASRAPLGLLHLAPHPEDFLQAGAGPGRRAPPVPLRAPRAPSGGCRAASVRPLDARPDSRPCRRPDRDPSSPEPLFHCRPGCRCFPESLPPPGGPPDNQDGSD</sequence>
<comment type="subcellular location">
    <subcellularLocation>
        <location evidence="1">Nucleus</location>
    </subcellularLocation>
</comment>
<dbReference type="InterPro" id="IPR036390">
    <property type="entry name" value="WH_DNA-bd_sf"/>
</dbReference>
<keyword evidence="3" id="KW-0805">Transcription regulation</keyword>
<evidence type="ECO:0000256" key="5">
    <source>
        <dbReference type="ARBA" id="ARBA00023163"/>
    </source>
</evidence>
<name>A0A9W3G231_CAMBA</name>
<accession>A0A9W3G231</accession>
<protein>
    <submittedName>
        <fullName evidence="8">Uncharacterized protein LOC105067091 isoform X1</fullName>
    </submittedName>
</protein>
<dbReference type="InterPro" id="IPR036388">
    <property type="entry name" value="WH-like_DNA-bd_sf"/>
</dbReference>
<evidence type="ECO:0000313" key="8">
    <source>
        <dbReference type="RefSeq" id="XP_045370877.2"/>
    </source>
</evidence>
<evidence type="ECO:0000313" key="7">
    <source>
        <dbReference type="Proteomes" id="UP001732780"/>
    </source>
</evidence>
<dbReference type="SUPFAM" id="SSF46785">
    <property type="entry name" value="Winged helix' DNA-binding domain"/>
    <property type="match status" value="1"/>
</dbReference>
<dbReference type="FunFam" id="1.10.10.10:FF:000349">
    <property type="entry name" value="Heat shock transcription factor, Y-linked"/>
    <property type="match status" value="1"/>
</dbReference>
<dbReference type="Pfam" id="PF00447">
    <property type="entry name" value="HSF_DNA-bind"/>
    <property type="match status" value="1"/>
</dbReference>
<keyword evidence="4" id="KW-0238">DNA-binding</keyword>
<dbReference type="GO" id="GO:0003700">
    <property type="term" value="F:DNA-binding transcription factor activity"/>
    <property type="evidence" value="ECO:0007669"/>
    <property type="project" value="InterPro"/>
</dbReference>
<comment type="similarity">
    <text evidence="2">Belongs to the HSF family.</text>
</comment>
<dbReference type="PANTHER" id="PTHR10015">
    <property type="entry name" value="HEAT SHOCK TRANSCRIPTION FACTOR"/>
    <property type="match status" value="1"/>
</dbReference>
<evidence type="ECO:0000256" key="1">
    <source>
        <dbReference type="ARBA" id="ARBA00004123"/>
    </source>
</evidence>
<organism evidence="7 8">
    <name type="scientific">Camelus bactrianus</name>
    <name type="common">Bactrian camel</name>
    <dbReference type="NCBI Taxonomy" id="9837"/>
    <lineage>
        <taxon>Eukaryota</taxon>
        <taxon>Metazoa</taxon>
        <taxon>Chordata</taxon>
        <taxon>Craniata</taxon>
        <taxon>Vertebrata</taxon>
        <taxon>Euteleostomi</taxon>
        <taxon>Mammalia</taxon>
        <taxon>Eutheria</taxon>
        <taxon>Laurasiatheria</taxon>
        <taxon>Artiodactyla</taxon>
        <taxon>Tylopoda</taxon>
        <taxon>Camelidae</taxon>
        <taxon>Camelus</taxon>
    </lineage>
</organism>
<reference evidence="8" key="1">
    <citation type="submission" date="2025-08" db="UniProtKB">
        <authorList>
            <consortium name="RefSeq"/>
        </authorList>
    </citation>
    <scope>IDENTIFICATION</scope>
    <source>
        <tissue evidence="8">Blood</tissue>
    </source>
</reference>
<dbReference type="Gene3D" id="1.10.10.10">
    <property type="entry name" value="Winged helix-like DNA-binding domain superfamily/Winged helix DNA-binding domain"/>
    <property type="match status" value="1"/>
</dbReference>
<evidence type="ECO:0000256" key="3">
    <source>
        <dbReference type="ARBA" id="ARBA00023015"/>
    </source>
</evidence>
<keyword evidence="6" id="KW-0539">Nucleus</keyword>
<dbReference type="InterPro" id="IPR000232">
    <property type="entry name" value="HSF_DNA-bd"/>
</dbReference>
<dbReference type="RefSeq" id="XP_045370877.2">
    <property type="nucleotide sequence ID" value="XM_045514921.2"/>
</dbReference>